<evidence type="ECO:0000313" key="2">
    <source>
        <dbReference type="EMBL" id="KAK3764895.1"/>
    </source>
</evidence>
<accession>A0AAE1DCG6</accession>
<reference evidence="2" key="1">
    <citation type="journal article" date="2023" name="G3 (Bethesda)">
        <title>A reference genome for the long-term kleptoplast-retaining sea slug Elysia crispata morphotype clarki.</title>
        <authorList>
            <person name="Eastman K.E."/>
            <person name="Pendleton A.L."/>
            <person name="Shaikh M.A."/>
            <person name="Suttiyut T."/>
            <person name="Ogas R."/>
            <person name="Tomko P."/>
            <person name="Gavelis G."/>
            <person name="Widhalm J.R."/>
            <person name="Wisecaver J.H."/>
        </authorList>
    </citation>
    <scope>NUCLEOTIDE SEQUENCE</scope>
    <source>
        <strain evidence="2">ECLA1</strain>
    </source>
</reference>
<evidence type="ECO:0000256" key="1">
    <source>
        <dbReference type="SAM" id="Phobius"/>
    </source>
</evidence>
<organism evidence="2 3">
    <name type="scientific">Elysia crispata</name>
    <name type="common">lettuce slug</name>
    <dbReference type="NCBI Taxonomy" id="231223"/>
    <lineage>
        <taxon>Eukaryota</taxon>
        <taxon>Metazoa</taxon>
        <taxon>Spiralia</taxon>
        <taxon>Lophotrochozoa</taxon>
        <taxon>Mollusca</taxon>
        <taxon>Gastropoda</taxon>
        <taxon>Heterobranchia</taxon>
        <taxon>Euthyneura</taxon>
        <taxon>Panpulmonata</taxon>
        <taxon>Sacoglossa</taxon>
        <taxon>Placobranchoidea</taxon>
        <taxon>Plakobranchidae</taxon>
        <taxon>Elysia</taxon>
    </lineage>
</organism>
<gene>
    <name evidence="2" type="ORF">RRG08_025416</name>
</gene>
<keyword evidence="1" id="KW-0812">Transmembrane</keyword>
<dbReference type="EMBL" id="JAWDGP010004366">
    <property type="protein sequence ID" value="KAK3764895.1"/>
    <property type="molecule type" value="Genomic_DNA"/>
</dbReference>
<dbReference type="Proteomes" id="UP001283361">
    <property type="component" value="Unassembled WGS sequence"/>
</dbReference>
<dbReference type="AlphaFoldDB" id="A0AAE1DCG6"/>
<proteinExistence type="predicted"/>
<keyword evidence="3" id="KW-1185">Reference proteome</keyword>
<protein>
    <submittedName>
        <fullName evidence="2">Uncharacterized protein</fullName>
    </submittedName>
</protein>
<feature type="transmembrane region" description="Helical" evidence="1">
    <location>
        <begin position="27"/>
        <end position="47"/>
    </location>
</feature>
<sequence>MLLNRVKSSVSTVGYQDQGKSGCPAGVLYALVGWETVTFMIGSLIMLRNTEKRSICDRAIPLTLSLAYQSSCLYPEPERLYRSVDFVRSKTAVTA</sequence>
<comment type="caution">
    <text evidence="2">The sequence shown here is derived from an EMBL/GenBank/DDBJ whole genome shotgun (WGS) entry which is preliminary data.</text>
</comment>
<keyword evidence="1" id="KW-1133">Transmembrane helix</keyword>
<name>A0AAE1DCG6_9GAST</name>
<evidence type="ECO:0000313" key="3">
    <source>
        <dbReference type="Proteomes" id="UP001283361"/>
    </source>
</evidence>
<keyword evidence="1" id="KW-0472">Membrane</keyword>